<evidence type="ECO:0000313" key="1">
    <source>
        <dbReference type="EMBL" id="DAF86260.1"/>
    </source>
</evidence>
<accession>A0A8S5TVN1</accession>
<dbReference type="EMBL" id="BK015941">
    <property type="protein sequence ID" value="DAF86260.1"/>
    <property type="molecule type" value="Genomic_DNA"/>
</dbReference>
<organism evidence="1">
    <name type="scientific">Siphoviridae sp. ctx254</name>
    <dbReference type="NCBI Taxonomy" id="2825737"/>
    <lineage>
        <taxon>Viruses</taxon>
        <taxon>Duplodnaviria</taxon>
        <taxon>Heunggongvirae</taxon>
        <taxon>Uroviricota</taxon>
        <taxon>Caudoviricetes</taxon>
    </lineage>
</organism>
<protein>
    <submittedName>
        <fullName evidence="1">Uncharacterized protein</fullName>
    </submittedName>
</protein>
<proteinExistence type="predicted"/>
<reference evidence="1" key="1">
    <citation type="journal article" date="2021" name="Proc. Natl. Acad. Sci. U.S.A.">
        <title>A Catalog of Tens of Thousands of Viruses from Human Metagenomes Reveals Hidden Associations with Chronic Diseases.</title>
        <authorList>
            <person name="Tisza M.J."/>
            <person name="Buck C.B."/>
        </authorList>
    </citation>
    <scope>NUCLEOTIDE SEQUENCE</scope>
    <source>
        <strain evidence="1">Ctx254</strain>
    </source>
</reference>
<name>A0A8S5TVN1_9CAUD</name>
<sequence>MMTRREREHGEVSMKEIDERYIAALDELGFGMFRTKAGVNIYHTTSTGSFMINLNGEDFVDMLVSYAETFDPNTYVSLKVKSHSSTQDISAVLKNAQEIQMLLLRLAIKLVKISKEVE</sequence>